<feature type="domain" description="Transposase Tc1-like" evidence="1">
    <location>
        <begin position="81"/>
        <end position="144"/>
    </location>
</feature>
<evidence type="ECO:0008006" key="5">
    <source>
        <dbReference type="Google" id="ProtNLM"/>
    </source>
</evidence>
<proteinExistence type="predicted"/>
<evidence type="ECO:0000313" key="4">
    <source>
        <dbReference type="Proteomes" id="UP001186944"/>
    </source>
</evidence>
<dbReference type="PANTHER" id="PTHR23022">
    <property type="entry name" value="TRANSPOSABLE ELEMENT-RELATED"/>
    <property type="match status" value="1"/>
</dbReference>
<dbReference type="AlphaFoldDB" id="A0AA88XTE4"/>
<comment type="caution">
    <text evidence="3">The sequence shown here is derived from an EMBL/GenBank/DDBJ whole genome shotgun (WGS) entry which is preliminary data.</text>
</comment>
<evidence type="ECO:0000259" key="2">
    <source>
        <dbReference type="Pfam" id="PF13358"/>
    </source>
</evidence>
<feature type="domain" description="Tc1-like transposase DDE" evidence="2">
    <location>
        <begin position="155"/>
        <end position="300"/>
    </location>
</feature>
<dbReference type="InterPro" id="IPR052338">
    <property type="entry name" value="Transposase_5"/>
</dbReference>
<dbReference type="GO" id="GO:0003677">
    <property type="term" value="F:DNA binding"/>
    <property type="evidence" value="ECO:0007669"/>
    <property type="project" value="InterPro"/>
</dbReference>
<dbReference type="Pfam" id="PF13358">
    <property type="entry name" value="DDE_3"/>
    <property type="match status" value="1"/>
</dbReference>
<dbReference type="GO" id="GO:0006313">
    <property type="term" value="P:DNA transposition"/>
    <property type="evidence" value="ECO:0007669"/>
    <property type="project" value="InterPro"/>
</dbReference>
<dbReference type="GO" id="GO:0015074">
    <property type="term" value="P:DNA integration"/>
    <property type="evidence" value="ECO:0007669"/>
    <property type="project" value="InterPro"/>
</dbReference>
<dbReference type="PANTHER" id="PTHR23022:SF135">
    <property type="entry name" value="SI:DKEY-77F5.3"/>
    <property type="match status" value="1"/>
</dbReference>
<dbReference type="InterPro" id="IPR038717">
    <property type="entry name" value="Tc1-like_DDE_dom"/>
</dbReference>
<dbReference type="Pfam" id="PF01498">
    <property type="entry name" value="HTH_Tnp_Tc3_2"/>
    <property type="match status" value="1"/>
</dbReference>
<organism evidence="3 4">
    <name type="scientific">Pinctada imbricata</name>
    <name type="common">Atlantic pearl-oyster</name>
    <name type="synonym">Pinctada martensii</name>
    <dbReference type="NCBI Taxonomy" id="66713"/>
    <lineage>
        <taxon>Eukaryota</taxon>
        <taxon>Metazoa</taxon>
        <taxon>Spiralia</taxon>
        <taxon>Lophotrochozoa</taxon>
        <taxon>Mollusca</taxon>
        <taxon>Bivalvia</taxon>
        <taxon>Autobranchia</taxon>
        <taxon>Pteriomorphia</taxon>
        <taxon>Pterioida</taxon>
        <taxon>Pterioidea</taxon>
        <taxon>Pteriidae</taxon>
        <taxon>Pinctada</taxon>
    </lineage>
</organism>
<evidence type="ECO:0000259" key="1">
    <source>
        <dbReference type="Pfam" id="PF01498"/>
    </source>
</evidence>
<protein>
    <recommendedName>
        <fullName evidence="5">Tc1-like transposase DDE domain-containing protein</fullName>
    </recommendedName>
</protein>
<keyword evidence="4" id="KW-1185">Reference proteome</keyword>
<dbReference type="Gene3D" id="3.30.420.10">
    <property type="entry name" value="Ribonuclease H-like superfamily/Ribonuclease H"/>
    <property type="match status" value="1"/>
</dbReference>
<sequence length="378" mass="43457">MPLDDQTRLEIGRLHRQRLRVSEIRTILAERGIKTTWQTVKIVIHQHDMGHFDVGVHNPTENMKIKTFQKLEEDDIVAIQDALSANCMQSSTDIQKHFQDRGTNVSKSTIKRATAAADKTHSKPRYCSMIRDVNKQKRVEFCKELISTNDSLENVVFTDECTVQLHGNRVTCFRPRHATAVHIPVPKHVLKVHVWGGISKRGATQILIFDGIMRKEFFVTEILEGTLKPFLVSHYPEGGRFQQDNDPKHTSRLAKQYLADNNINTITWPSESCDLNPIEMLWSEMKHFIGKRVPRTKEQLISTIFQFWSELTPLKCQKYIDHVYKVAPVCVLMNGFPTGDLPGQILREPSFGKNFAYFSEKLRDPNVHSRACLLLAKE</sequence>
<reference evidence="3" key="1">
    <citation type="submission" date="2019-08" db="EMBL/GenBank/DDBJ databases">
        <title>The improved chromosome-level genome for the pearl oyster Pinctada fucata martensii using PacBio sequencing and Hi-C.</title>
        <authorList>
            <person name="Zheng Z."/>
        </authorList>
    </citation>
    <scope>NUCLEOTIDE SEQUENCE</scope>
    <source>
        <strain evidence="3">ZZ-2019</strain>
        <tissue evidence="3">Adductor muscle</tissue>
    </source>
</reference>
<dbReference type="Proteomes" id="UP001186944">
    <property type="component" value="Unassembled WGS sequence"/>
</dbReference>
<dbReference type="EMBL" id="VSWD01000011">
    <property type="protein sequence ID" value="KAK3087171.1"/>
    <property type="molecule type" value="Genomic_DNA"/>
</dbReference>
<accession>A0AA88XTE4</accession>
<evidence type="ECO:0000313" key="3">
    <source>
        <dbReference type="EMBL" id="KAK3087171.1"/>
    </source>
</evidence>
<dbReference type="InterPro" id="IPR002492">
    <property type="entry name" value="Transposase_Tc1-like"/>
</dbReference>
<dbReference type="InterPro" id="IPR036397">
    <property type="entry name" value="RNaseH_sf"/>
</dbReference>
<gene>
    <name evidence="3" type="ORF">FSP39_002560</name>
</gene>
<name>A0AA88XTE4_PINIB</name>